<dbReference type="EnsemblMetazoa" id="AALB003187-RA">
    <property type="protein sequence ID" value="AALB003187-PA"/>
    <property type="gene ID" value="AALB003187"/>
</dbReference>
<sequence>MSDQDQASSPGGGGGNSEGKREIVEQIKHLMMQDKETILVQVINLTTQLQHQVNRNTVLKNTLKEMMEVKEMMQRNMMHQETIRTHTRQISEKKSALEEQLTKNYKAISAQCTAIEEVRVQVKQDGVKCRSAIDALNKRIAALNEKEKSILHEYEMNLKRMNGLKEELHAQKLNHGRLLHEFRSSVKDRQALQENIDLMEKTHRQTLASKEQQLVEMKQQWERDVQQREVQKKELESQLGALKQTATEQEQQWRVEMTELKQRNESLVQSLEENLLAMRKEQQRLEHRLGELQELNEHQAKELESRAGKRPVPKLRSVEGSVPAANLISSQNRRRTSEKSTDSRPSSSLEINFDESYHYENEPSEISSVSYGGCLRK</sequence>
<dbReference type="RefSeq" id="XP_035778572.1">
    <property type="nucleotide sequence ID" value="XM_035922679.1"/>
</dbReference>
<dbReference type="VEuPathDB" id="VectorBase:AALB20_026655"/>
<dbReference type="GeneID" id="118459379"/>
<accession>A0A182F9L2</accession>
<reference evidence="1 2" key="1">
    <citation type="journal article" date="2017" name="G3 (Bethesda)">
        <title>The Physical Genome Mapping of Anopheles albimanus Corrected Scaffold Misassemblies and Identified Interarm Rearrangements in Genus Anopheles.</title>
        <authorList>
            <person name="Artemov G.N."/>
            <person name="Peery A.N."/>
            <person name="Jiang X."/>
            <person name="Tu Z."/>
            <person name="Stegniy V.N."/>
            <person name="Sharakhova M.V."/>
            <person name="Sharakhov I.V."/>
        </authorList>
    </citation>
    <scope>NUCLEOTIDE SEQUENCE [LARGE SCALE GENOMIC DNA]</scope>
    <source>
        <strain evidence="1 2">ALBI9_A</strain>
    </source>
</reference>
<evidence type="ECO:0000313" key="2">
    <source>
        <dbReference type="Proteomes" id="UP000069272"/>
    </source>
</evidence>
<dbReference type="KEGG" id="aali:118459379"/>
<dbReference type="OrthoDB" id="7739696at2759"/>
<dbReference type="Proteomes" id="UP000069272">
    <property type="component" value="Chromosome 2R"/>
</dbReference>
<evidence type="ECO:0000313" key="1">
    <source>
        <dbReference type="EnsemblMetazoa" id="AALB003187-PA"/>
    </source>
</evidence>
<keyword evidence="2" id="KW-1185">Reference proteome</keyword>
<proteinExistence type="predicted"/>
<dbReference type="VEuPathDB" id="VectorBase:AALB003187"/>
<name>A0A182F9L2_ANOAL</name>
<protein>
    <submittedName>
        <fullName evidence="1">Uncharacterized protein</fullName>
    </submittedName>
</protein>
<reference evidence="1" key="2">
    <citation type="submission" date="2022-08" db="UniProtKB">
        <authorList>
            <consortium name="EnsemblMetazoa"/>
        </authorList>
    </citation>
    <scope>IDENTIFICATION</scope>
    <source>
        <strain evidence="1">STECLA/ALBI9_A</strain>
    </source>
</reference>
<dbReference type="STRING" id="7167.A0A182F9L2"/>
<organism evidence="1 2">
    <name type="scientific">Anopheles albimanus</name>
    <name type="common">New world malaria mosquito</name>
    <dbReference type="NCBI Taxonomy" id="7167"/>
    <lineage>
        <taxon>Eukaryota</taxon>
        <taxon>Metazoa</taxon>
        <taxon>Ecdysozoa</taxon>
        <taxon>Arthropoda</taxon>
        <taxon>Hexapoda</taxon>
        <taxon>Insecta</taxon>
        <taxon>Pterygota</taxon>
        <taxon>Neoptera</taxon>
        <taxon>Endopterygota</taxon>
        <taxon>Diptera</taxon>
        <taxon>Nematocera</taxon>
        <taxon>Culicoidea</taxon>
        <taxon>Culicidae</taxon>
        <taxon>Anophelinae</taxon>
        <taxon>Anopheles</taxon>
    </lineage>
</organism>
<dbReference type="AlphaFoldDB" id="A0A182F9L2"/>